<evidence type="ECO:0008006" key="4">
    <source>
        <dbReference type="Google" id="ProtNLM"/>
    </source>
</evidence>
<sequence>MEKSTIESGKNRAIISYIFIVGVFIAMSMNSENKNSFASFHIRQALGISILFISLGLLVSNFGSVYITMSMWIGISVLWVYGMFSAVNGSTKPMPIVGDLFQKYLKTIS</sequence>
<keyword evidence="1" id="KW-0812">Transmembrane</keyword>
<reference evidence="2 3" key="1">
    <citation type="submission" date="2017-09" db="EMBL/GenBank/DDBJ databases">
        <title>Whole genomes of Flavobacteriaceae.</title>
        <authorList>
            <person name="Stine C."/>
            <person name="Li C."/>
            <person name="Tadesse D."/>
        </authorList>
    </citation>
    <scope>NUCLEOTIDE SEQUENCE [LARGE SCALE GENOMIC DNA]</scope>
    <source>
        <strain evidence="2 3">ATCC 35036</strain>
    </source>
</reference>
<dbReference type="RefSeq" id="WP_014084569.1">
    <property type="nucleotide sequence ID" value="NZ_CBCSFI010000021.1"/>
</dbReference>
<keyword evidence="1" id="KW-1133">Transmembrane helix</keyword>
<feature type="transmembrane region" description="Helical" evidence="1">
    <location>
        <begin position="65"/>
        <end position="84"/>
    </location>
</feature>
<organism evidence="2 3">
    <name type="scientific">Flavobacterium branchiophilum</name>
    <dbReference type="NCBI Taxonomy" id="55197"/>
    <lineage>
        <taxon>Bacteria</taxon>
        <taxon>Pseudomonadati</taxon>
        <taxon>Bacteroidota</taxon>
        <taxon>Flavobacteriia</taxon>
        <taxon>Flavobacteriales</taxon>
        <taxon>Flavobacteriaceae</taxon>
        <taxon>Flavobacterium</taxon>
    </lineage>
</organism>
<dbReference type="OMA" id="FHIRQAF"/>
<name>A0A2H3K973_9FLAO</name>
<proteinExistence type="predicted"/>
<evidence type="ECO:0000313" key="2">
    <source>
        <dbReference type="EMBL" id="PDS22541.1"/>
    </source>
</evidence>
<dbReference type="Proteomes" id="UP000220828">
    <property type="component" value="Unassembled WGS sequence"/>
</dbReference>
<accession>A0A2H3K973</accession>
<evidence type="ECO:0000256" key="1">
    <source>
        <dbReference type="SAM" id="Phobius"/>
    </source>
</evidence>
<evidence type="ECO:0000313" key="3">
    <source>
        <dbReference type="Proteomes" id="UP000220828"/>
    </source>
</evidence>
<gene>
    <name evidence="2" type="ORF">B0A77_13340</name>
</gene>
<dbReference type="AlphaFoldDB" id="A0A2H3K973"/>
<dbReference type="EMBL" id="PCMW01000088">
    <property type="protein sequence ID" value="PDS22541.1"/>
    <property type="molecule type" value="Genomic_DNA"/>
</dbReference>
<comment type="caution">
    <text evidence="2">The sequence shown here is derived from an EMBL/GenBank/DDBJ whole genome shotgun (WGS) entry which is preliminary data.</text>
</comment>
<dbReference type="OrthoDB" id="6400719at2"/>
<feature type="transmembrane region" description="Helical" evidence="1">
    <location>
        <begin position="12"/>
        <end position="30"/>
    </location>
</feature>
<feature type="transmembrane region" description="Helical" evidence="1">
    <location>
        <begin position="42"/>
        <end position="59"/>
    </location>
</feature>
<protein>
    <recommendedName>
        <fullName evidence="4">Chloroplast import component protein (Tic20)</fullName>
    </recommendedName>
</protein>
<keyword evidence="1" id="KW-0472">Membrane</keyword>